<dbReference type="AlphaFoldDB" id="A0A261WDC4"/>
<gene>
    <name evidence="1" type="ORF">CFN58_28015</name>
</gene>
<evidence type="ECO:0000313" key="2">
    <source>
        <dbReference type="Proteomes" id="UP000217163"/>
    </source>
</evidence>
<accession>A0A261WDC4</accession>
<evidence type="ECO:0000313" key="1">
    <source>
        <dbReference type="EMBL" id="OZI83932.1"/>
    </source>
</evidence>
<protein>
    <submittedName>
        <fullName evidence="1">Uncharacterized protein</fullName>
    </submittedName>
</protein>
<name>A0A261WDC4_9PSED</name>
<organism evidence="1 2">
    <name type="scientific">Pseudomonas avellanae</name>
    <dbReference type="NCBI Taxonomy" id="46257"/>
    <lineage>
        <taxon>Bacteria</taxon>
        <taxon>Pseudomonadati</taxon>
        <taxon>Pseudomonadota</taxon>
        <taxon>Gammaproteobacteria</taxon>
        <taxon>Pseudomonadales</taxon>
        <taxon>Pseudomonadaceae</taxon>
        <taxon>Pseudomonas</taxon>
    </lineage>
</organism>
<dbReference type="Proteomes" id="UP000217163">
    <property type="component" value="Unassembled WGS sequence"/>
</dbReference>
<dbReference type="EMBL" id="NKQU01000612">
    <property type="protein sequence ID" value="OZI83932.1"/>
    <property type="molecule type" value="Genomic_DNA"/>
</dbReference>
<proteinExistence type="predicted"/>
<comment type="caution">
    <text evidence="1">The sequence shown here is derived from an EMBL/GenBank/DDBJ whole genome shotgun (WGS) entry which is preliminary data.</text>
</comment>
<sequence length="91" mass="9871">MQEVITTHSMSWKIELAALVASAKDETESIALEAFQQALSPYLEAPESLRTLLGKIQMLAPACEALALDSDFSTMAELQSMMPDNIEVIAA</sequence>
<reference evidence="2" key="1">
    <citation type="journal article" date="2016" name="Sci. Rep.">
        <title>Genome analysis of the kiwifruit canker pathogen Pseudomonas syringae pv. actinidiae biovar 5.</title>
        <authorList>
            <person name="Fujikawa T."/>
            <person name="Sawada H."/>
        </authorList>
    </citation>
    <scope>NUCLEOTIDE SEQUENCE [LARGE SCALE GENOMIC DNA]</scope>
    <source>
        <strain evidence="2">MAFF 212061</strain>
    </source>
</reference>